<keyword evidence="4" id="KW-1185">Reference proteome</keyword>
<feature type="compositionally biased region" description="Basic and acidic residues" evidence="1">
    <location>
        <begin position="248"/>
        <end position="266"/>
    </location>
</feature>
<feature type="transmembrane region" description="Helical" evidence="2">
    <location>
        <begin position="95"/>
        <end position="119"/>
    </location>
</feature>
<feature type="transmembrane region" description="Helical" evidence="2">
    <location>
        <begin position="163"/>
        <end position="183"/>
    </location>
</feature>
<dbReference type="AlphaFoldDB" id="A0A068RVB9"/>
<dbReference type="Proteomes" id="UP000027586">
    <property type="component" value="Unassembled WGS sequence"/>
</dbReference>
<evidence type="ECO:0000256" key="2">
    <source>
        <dbReference type="SAM" id="Phobius"/>
    </source>
</evidence>
<feature type="compositionally biased region" description="Polar residues" evidence="1">
    <location>
        <begin position="237"/>
        <end position="246"/>
    </location>
</feature>
<dbReference type="VEuPathDB" id="FungiDB:LCOR_05268.1"/>
<keyword evidence="2" id="KW-0812">Transmembrane</keyword>
<gene>
    <name evidence="3" type="ORF">LCOR_05268.1</name>
</gene>
<name>A0A068RVB9_9FUNG</name>
<evidence type="ECO:0000313" key="4">
    <source>
        <dbReference type="Proteomes" id="UP000027586"/>
    </source>
</evidence>
<dbReference type="OrthoDB" id="10334370at2759"/>
<protein>
    <submittedName>
        <fullName evidence="3">Uncharacterized protein</fullName>
    </submittedName>
</protein>
<feature type="region of interest" description="Disordered" evidence="1">
    <location>
        <begin position="225"/>
        <end position="266"/>
    </location>
</feature>
<feature type="transmembrane region" description="Helical" evidence="2">
    <location>
        <begin position="131"/>
        <end position="151"/>
    </location>
</feature>
<keyword evidence="2" id="KW-0472">Membrane</keyword>
<feature type="transmembrane region" description="Helical" evidence="2">
    <location>
        <begin position="189"/>
        <end position="210"/>
    </location>
</feature>
<reference evidence="3" key="1">
    <citation type="submission" date="2013-08" db="EMBL/GenBank/DDBJ databases">
        <title>Gene expansion shapes genome architecture in the human pathogen Lichtheimia corymbifera: an evolutionary genomics analysis in the ancient terrestrial Mucorales (Mucoromycotina).</title>
        <authorList>
            <person name="Schwartze V.U."/>
            <person name="Winter S."/>
            <person name="Shelest E."/>
            <person name="Marcet-Houben M."/>
            <person name="Horn F."/>
            <person name="Wehner S."/>
            <person name="Hoffmann K."/>
            <person name="Riege K."/>
            <person name="Sammeth M."/>
            <person name="Nowrousian M."/>
            <person name="Valiante V."/>
            <person name="Linde J."/>
            <person name="Jacobsen I.D."/>
            <person name="Marz M."/>
            <person name="Brakhage A.A."/>
            <person name="Gabaldon T."/>
            <person name="Bocker S."/>
            <person name="Voigt K."/>
        </authorList>
    </citation>
    <scope>NUCLEOTIDE SEQUENCE [LARGE SCALE GENOMIC DNA]</scope>
    <source>
        <strain evidence="3">FSU 9682</strain>
    </source>
</reference>
<evidence type="ECO:0000313" key="3">
    <source>
        <dbReference type="EMBL" id="CDH53969.1"/>
    </source>
</evidence>
<proteinExistence type="predicted"/>
<comment type="caution">
    <text evidence="3">The sequence shown here is derived from an EMBL/GenBank/DDBJ whole genome shotgun (WGS) entry which is preliminary data.</text>
</comment>
<accession>A0A068RVB9</accession>
<sequence length="266" mass="29819">MEAIYGTDIPTAVFSGVAMVWAGALIVLDKRHAIRHTLTMLSGALLLASQICDFFYSTLMLYSLFAATARYLLWCISYAVVLDCVPGSRRSLQRIIPIIAFTWSAIGTLIMVVYVIMYATGGYYYNDAVPILSRIGWYGSVPLILGLYILSFDRDYKLAIRDFSCTFAVYILLLTTVSVGVIVGTVSFLVGRILSNVVMSITLVYVCYCAPRWVGVKHDRLADRNDDEEDNPFVPDGTQNPDTQNPDYRYDPDDVYTKEAHDLGRY</sequence>
<feature type="transmembrane region" description="Helical" evidence="2">
    <location>
        <begin position="12"/>
        <end position="28"/>
    </location>
</feature>
<organism evidence="3 4">
    <name type="scientific">Lichtheimia corymbifera JMRC:FSU:9682</name>
    <dbReference type="NCBI Taxonomy" id="1263082"/>
    <lineage>
        <taxon>Eukaryota</taxon>
        <taxon>Fungi</taxon>
        <taxon>Fungi incertae sedis</taxon>
        <taxon>Mucoromycota</taxon>
        <taxon>Mucoromycotina</taxon>
        <taxon>Mucoromycetes</taxon>
        <taxon>Mucorales</taxon>
        <taxon>Lichtheimiaceae</taxon>
        <taxon>Lichtheimia</taxon>
    </lineage>
</organism>
<dbReference type="EMBL" id="CBTN010000020">
    <property type="protein sequence ID" value="CDH53969.1"/>
    <property type="molecule type" value="Genomic_DNA"/>
</dbReference>
<evidence type="ECO:0000256" key="1">
    <source>
        <dbReference type="SAM" id="MobiDB-lite"/>
    </source>
</evidence>
<keyword evidence="2" id="KW-1133">Transmembrane helix</keyword>